<keyword evidence="1" id="KW-1133">Transmembrane helix</keyword>
<feature type="transmembrane region" description="Helical" evidence="1">
    <location>
        <begin position="234"/>
        <end position="252"/>
    </location>
</feature>
<feature type="transmembrane region" description="Helical" evidence="1">
    <location>
        <begin position="12"/>
        <end position="29"/>
    </location>
</feature>
<keyword evidence="1" id="KW-0472">Membrane</keyword>
<feature type="transmembrane region" description="Helical" evidence="1">
    <location>
        <begin position="210"/>
        <end position="228"/>
    </location>
</feature>
<organism evidence="2">
    <name type="scientific">Chondromyces catenulatus</name>
    <dbReference type="NCBI Taxonomy" id="1653841"/>
    <lineage>
        <taxon>Bacteria</taxon>
        <taxon>Pseudomonadati</taxon>
        <taxon>Myxococcota</taxon>
        <taxon>Polyangia</taxon>
        <taxon>Polyangiales</taxon>
        <taxon>Polyangiaceae</taxon>
        <taxon>Chondromyces</taxon>
    </lineage>
</organism>
<dbReference type="AlphaFoldDB" id="A0A3S7UZC9"/>
<evidence type="ECO:0000313" key="2">
    <source>
        <dbReference type="EMBL" id="AYM54112.1"/>
    </source>
</evidence>
<proteinExistence type="predicted"/>
<reference evidence="2" key="1">
    <citation type="journal article" date="2018" name="J. Ind. Microbiol. Biotechnol.">
        <title>Genome mining reveals uncommon alkylpyrones as type III PKS products from myxobacteria.</title>
        <authorList>
            <person name="Hug J.J."/>
            <person name="Panter F."/>
            <person name="Krug D."/>
            <person name="Muller R."/>
        </authorList>
    </citation>
    <scope>NUCLEOTIDE SEQUENCE</scope>
    <source>
        <strain evidence="2">Sp. MSr9030</strain>
    </source>
</reference>
<protein>
    <submittedName>
        <fullName evidence="2">Uncharacterized protein</fullName>
    </submittedName>
</protein>
<sequence length="303" mass="31226">MLSLSHETMGAIALAILWVNTLLIVAAAYKELAALGAFATRLRLLTPGEVGPGLVEGRVTRGAGEGGAIAALRVEQVGRLMRGSAPVIAFDDRPSVSEVRGGAVTTAEGAVEIEAAAGARVEVWIARERLIGAAACVSVDAFDAAMTEARKARGHVRSVVATLDEGGMVYVFGALRRNGGTRVLGPAEDGTLLVSAIDPRAFCAQNQARCALFILLALASAAGCTALALSEPRFGLLSTLGGALGLAFFLLIQPAGTMLRDAVRTPARAALRGRWTRPHDRDAGAEDASNRSVAASGSVFIGN</sequence>
<dbReference type="EMBL" id="MH908917">
    <property type="protein sequence ID" value="AYM54112.1"/>
    <property type="molecule type" value="Genomic_DNA"/>
</dbReference>
<name>A0A3S7UZC9_9BACT</name>
<evidence type="ECO:0000256" key="1">
    <source>
        <dbReference type="SAM" id="Phobius"/>
    </source>
</evidence>
<accession>A0A3S7UZC9</accession>
<keyword evidence="1" id="KW-0812">Transmembrane</keyword>